<protein>
    <submittedName>
        <fullName evidence="1">Uncharacterized protein</fullName>
    </submittedName>
</protein>
<organism evidence="1 2">
    <name type="scientific">Streptosporangium album</name>
    <dbReference type="NCBI Taxonomy" id="47479"/>
    <lineage>
        <taxon>Bacteria</taxon>
        <taxon>Bacillati</taxon>
        <taxon>Actinomycetota</taxon>
        <taxon>Actinomycetes</taxon>
        <taxon>Streptosporangiales</taxon>
        <taxon>Streptosporangiaceae</taxon>
        <taxon>Streptosporangium</taxon>
    </lineage>
</organism>
<comment type="caution">
    <text evidence="1">The sequence shown here is derived from an EMBL/GenBank/DDBJ whole genome shotgun (WGS) entry which is preliminary data.</text>
</comment>
<accession>A0A7W7W7K6</accession>
<evidence type="ECO:0000313" key="2">
    <source>
        <dbReference type="Proteomes" id="UP000534286"/>
    </source>
</evidence>
<reference evidence="1 2" key="1">
    <citation type="submission" date="2020-08" db="EMBL/GenBank/DDBJ databases">
        <title>Sequencing the genomes of 1000 actinobacteria strains.</title>
        <authorList>
            <person name="Klenk H.-P."/>
        </authorList>
    </citation>
    <scope>NUCLEOTIDE SEQUENCE [LARGE SCALE GENOMIC DNA]</scope>
    <source>
        <strain evidence="1 2">DSM 43023</strain>
    </source>
</reference>
<proteinExistence type="predicted"/>
<dbReference type="CDD" id="cd00257">
    <property type="entry name" value="beta-trefoil_FSCN-like"/>
    <property type="match status" value="1"/>
</dbReference>
<dbReference type="Proteomes" id="UP000534286">
    <property type="component" value="Unassembled WGS sequence"/>
</dbReference>
<sequence length="31" mass="3275">MYVAAENAGAQPLIANRTAIGPWEQFDIVAG</sequence>
<evidence type="ECO:0000313" key="1">
    <source>
        <dbReference type="EMBL" id="MBB4936841.1"/>
    </source>
</evidence>
<keyword evidence="2" id="KW-1185">Reference proteome</keyword>
<dbReference type="EMBL" id="JACHJU010000001">
    <property type="protein sequence ID" value="MBB4936841.1"/>
    <property type="molecule type" value="Genomic_DNA"/>
</dbReference>
<dbReference type="Gene3D" id="2.80.10.50">
    <property type="match status" value="1"/>
</dbReference>
<name>A0A7W7W7K6_9ACTN</name>
<dbReference type="AlphaFoldDB" id="A0A7W7W7K6"/>
<gene>
    <name evidence="1" type="ORF">FHR32_001146</name>
</gene>
<dbReference type="RefSeq" id="WP_425584235.1">
    <property type="nucleotide sequence ID" value="NZ_BAABEK010000070.1"/>
</dbReference>